<evidence type="ECO:0000256" key="1">
    <source>
        <dbReference type="SAM" id="MobiDB-lite"/>
    </source>
</evidence>
<protein>
    <submittedName>
        <fullName evidence="2">Uncharacterized protein</fullName>
    </submittedName>
</protein>
<accession>A0AAV2DMY1</accession>
<organism evidence="2 3">
    <name type="scientific">Linum trigynum</name>
    <dbReference type="NCBI Taxonomy" id="586398"/>
    <lineage>
        <taxon>Eukaryota</taxon>
        <taxon>Viridiplantae</taxon>
        <taxon>Streptophyta</taxon>
        <taxon>Embryophyta</taxon>
        <taxon>Tracheophyta</taxon>
        <taxon>Spermatophyta</taxon>
        <taxon>Magnoliopsida</taxon>
        <taxon>eudicotyledons</taxon>
        <taxon>Gunneridae</taxon>
        <taxon>Pentapetalae</taxon>
        <taxon>rosids</taxon>
        <taxon>fabids</taxon>
        <taxon>Malpighiales</taxon>
        <taxon>Linaceae</taxon>
        <taxon>Linum</taxon>
    </lineage>
</organism>
<feature type="compositionally biased region" description="Polar residues" evidence="1">
    <location>
        <begin position="1"/>
        <end position="23"/>
    </location>
</feature>
<feature type="region of interest" description="Disordered" evidence="1">
    <location>
        <begin position="66"/>
        <end position="103"/>
    </location>
</feature>
<name>A0AAV2DMY1_9ROSI</name>
<evidence type="ECO:0000313" key="2">
    <source>
        <dbReference type="EMBL" id="CAL1375261.1"/>
    </source>
</evidence>
<dbReference type="Proteomes" id="UP001497516">
    <property type="component" value="Chromosome 3"/>
</dbReference>
<dbReference type="EMBL" id="OZ034816">
    <property type="protein sequence ID" value="CAL1375261.1"/>
    <property type="molecule type" value="Genomic_DNA"/>
</dbReference>
<feature type="region of interest" description="Disordered" evidence="1">
    <location>
        <begin position="1"/>
        <end position="52"/>
    </location>
</feature>
<keyword evidence="3" id="KW-1185">Reference proteome</keyword>
<gene>
    <name evidence="2" type="ORF">LTRI10_LOCUS17072</name>
</gene>
<dbReference type="AlphaFoldDB" id="A0AAV2DMY1"/>
<sequence length="123" mass="13833">MSLPSSSYSREAPATTTNQTPKSISDDDQNPRMLPDRSSGPSSRHRHRLPGTVVSIVRRRLAVRRRKFGQRARSDVGVRTASDRGSRTPSDLHSRTTSESELLTTSDLQRRTAADDFFFMVCR</sequence>
<proteinExistence type="predicted"/>
<evidence type="ECO:0000313" key="3">
    <source>
        <dbReference type="Proteomes" id="UP001497516"/>
    </source>
</evidence>
<feature type="compositionally biased region" description="Basic and acidic residues" evidence="1">
    <location>
        <begin position="72"/>
        <end position="98"/>
    </location>
</feature>
<reference evidence="2 3" key="1">
    <citation type="submission" date="2024-04" db="EMBL/GenBank/DDBJ databases">
        <authorList>
            <person name="Fracassetti M."/>
        </authorList>
    </citation>
    <scope>NUCLEOTIDE SEQUENCE [LARGE SCALE GENOMIC DNA]</scope>
</reference>